<protein>
    <submittedName>
        <fullName evidence="1">Uncharacterized protein</fullName>
    </submittedName>
</protein>
<sequence length="403" mass="44610">MDCLQRIVRLVAIIVGDYYMLRDDAQMRGYHECDRYYIEMRRIMRRTSRALQTHVDSCSGGTRVTEVAWDARQLQSGVVHDTRVITSAISRYMGTIGGISGERELEAEEMGYSVRTGRSGFISNLYDVWSVIDWRNIYFYAIDNDVFIGHYLDSHDVVVNTSRNCISDQTDHRRWESLSGGGGGIFLDLGMEVWVFVIDSEFYVLNEGVDADEHDVGKRADMEYKGHSVLNGGRRVLGRDILLNGVNMERVFGRSLVIVEICGVARVVDMKLGRGRDVGGWGMFGGFGIGGGDLGGGDGDNLGRSEWHILEWELDTCESVRARACVYVGEDEGGSGDRNWMGSGRLSWEVDEDCIIGCQEVVSGWDWIDLISGIGTPIMCEDVVGIGGVLCVGVRTGVLGGCD</sequence>
<keyword evidence="2" id="KW-1185">Reference proteome</keyword>
<proteinExistence type="predicted"/>
<gene>
    <name evidence="1" type="ORF">Tco_0924146</name>
</gene>
<evidence type="ECO:0000313" key="1">
    <source>
        <dbReference type="EMBL" id="GJT33727.1"/>
    </source>
</evidence>
<dbReference type="EMBL" id="BQNB010014903">
    <property type="protein sequence ID" value="GJT33727.1"/>
    <property type="molecule type" value="Genomic_DNA"/>
</dbReference>
<organism evidence="1 2">
    <name type="scientific">Tanacetum coccineum</name>
    <dbReference type="NCBI Taxonomy" id="301880"/>
    <lineage>
        <taxon>Eukaryota</taxon>
        <taxon>Viridiplantae</taxon>
        <taxon>Streptophyta</taxon>
        <taxon>Embryophyta</taxon>
        <taxon>Tracheophyta</taxon>
        <taxon>Spermatophyta</taxon>
        <taxon>Magnoliopsida</taxon>
        <taxon>eudicotyledons</taxon>
        <taxon>Gunneridae</taxon>
        <taxon>Pentapetalae</taxon>
        <taxon>asterids</taxon>
        <taxon>campanulids</taxon>
        <taxon>Asterales</taxon>
        <taxon>Asteraceae</taxon>
        <taxon>Asteroideae</taxon>
        <taxon>Anthemideae</taxon>
        <taxon>Anthemidinae</taxon>
        <taxon>Tanacetum</taxon>
    </lineage>
</organism>
<comment type="caution">
    <text evidence="1">The sequence shown here is derived from an EMBL/GenBank/DDBJ whole genome shotgun (WGS) entry which is preliminary data.</text>
</comment>
<reference evidence="1" key="1">
    <citation type="journal article" date="2022" name="Int. J. Mol. Sci.">
        <title>Draft Genome of Tanacetum Coccineum: Genomic Comparison of Closely Related Tanacetum-Family Plants.</title>
        <authorList>
            <person name="Yamashiro T."/>
            <person name="Shiraishi A."/>
            <person name="Nakayama K."/>
            <person name="Satake H."/>
        </authorList>
    </citation>
    <scope>NUCLEOTIDE SEQUENCE</scope>
</reference>
<dbReference type="Proteomes" id="UP001151760">
    <property type="component" value="Unassembled WGS sequence"/>
</dbReference>
<evidence type="ECO:0000313" key="2">
    <source>
        <dbReference type="Proteomes" id="UP001151760"/>
    </source>
</evidence>
<name>A0ABQ5D4H8_9ASTR</name>
<accession>A0ABQ5D4H8</accession>
<reference evidence="1" key="2">
    <citation type="submission" date="2022-01" db="EMBL/GenBank/DDBJ databases">
        <authorList>
            <person name="Yamashiro T."/>
            <person name="Shiraishi A."/>
            <person name="Satake H."/>
            <person name="Nakayama K."/>
        </authorList>
    </citation>
    <scope>NUCLEOTIDE SEQUENCE</scope>
</reference>